<dbReference type="EMBL" id="JBAMMX010000027">
    <property type="protein sequence ID" value="KAK6913449.1"/>
    <property type="molecule type" value="Genomic_DNA"/>
</dbReference>
<evidence type="ECO:0000313" key="10">
    <source>
        <dbReference type="EMBL" id="KAK6913449.1"/>
    </source>
</evidence>
<evidence type="ECO:0000256" key="6">
    <source>
        <dbReference type="ARBA" id="ARBA00031556"/>
    </source>
</evidence>
<dbReference type="PROSITE" id="PS50172">
    <property type="entry name" value="BRCT"/>
    <property type="match status" value="1"/>
</dbReference>
<feature type="domain" description="BRCT" evidence="9">
    <location>
        <begin position="1"/>
        <end position="84"/>
    </location>
</feature>
<accession>A0AAN8UG93</accession>
<dbReference type="SMART" id="SM00184">
    <property type="entry name" value="RING"/>
    <property type="match status" value="1"/>
</dbReference>
<keyword evidence="2" id="KW-0158">Chromosome</keyword>
<dbReference type="InterPro" id="IPR013083">
    <property type="entry name" value="Znf_RING/FYVE/PHD"/>
</dbReference>
<organism evidence="10 11">
    <name type="scientific">Dillenia turbinata</name>
    <dbReference type="NCBI Taxonomy" id="194707"/>
    <lineage>
        <taxon>Eukaryota</taxon>
        <taxon>Viridiplantae</taxon>
        <taxon>Streptophyta</taxon>
        <taxon>Embryophyta</taxon>
        <taxon>Tracheophyta</taxon>
        <taxon>Spermatophyta</taxon>
        <taxon>Magnoliopsida</taxon>
        <taxon>eudicotyledons</taxon>
        <taxon>Gunneridae</taxon>
        <taxon>Pentapetalae</taxon>
        <taxon>Dilleniales</taxon>
        <taxon>Dilleniaceae</taxon>
        <taxon>Dillenia</taxon>
    </lineage>
</organism>
<evidence type="ECO:0000259" key="9">
    <source>
        <dbReference type="PROSITE" id="PS50172"/>
    </source>
</evidence>
<dbReference type="GO" id="GO:0005694">
    <property type="term" value="C:chromosome"/>
    <property type="evidence" value="ECO:0007669"/>
    <property type="project" value="UniProtKB-SubCell"/>
</dbReference>
<evidence type="ECO:0000256" key="3">
    <source>
        <dbReference type="ARBA" id="ARBA00022723"/>
    </source>
</evidence>
<comment type="subcellular location">
    <subcellularLocation>
        <location evidence="1">Chromosome</location>
    </subcellularLocation>
</comment>
<evidence type="ECO:0000259" key="8">
    <source>
        <dbReference type="PROSITE" id="PS50089"/>
    </source>
</evidence>
<dbReference type="Pfam" id="PF00097">
    <property type="entry name" value="zf-C3HC4"/>
    <property type="match status" value="1"/>
</dbReference>
<dbReference type="InterPro" id="IPR001841">
    <property type="entry name" value="Znf_RING"/>
</dbReference>
<evidence type="ECO:0000256" key="7">
    <source>
        <dbReference type="PROSITE-ProRule" id="PRU00175"/>
    </source>
</evidence>
<evidence type="ECO:0000256" key="5">
    <source>
        <dbReference type="ARBA" id="ARBA00022833"/>
    </source>
</evidence>
<dbReference type="InterPro" id="IPR018957">
    <property type="entry name" value="Znf_C3HC4_RING-type"/>
</dbReference>
<dbReference type="InterPro" id="IPR001357">
    <property type="entry name" value="BRCT_dom"/>
</dbReference>
<sequence length="511" mass="57864">MESVIATVSGYYGLKGFNLIKLISHSGASYVGAMNRSTTHLVCWKFEGQKYDLARKFEIKVVKHKWVEDSVKQGKRIPEGPHLLKWYVKDPINLNHIGEEVGPHSLDEPCSSDLFKEKVTDLEFGGTGDIAWTKSSLLLESPLLEIGSRHAGSSKFKVKTAKKPLNQDRCSIRRKFSKEPSSSGYEGQEVEKHEESSFHFFECCTSQKRNICDGIGRRTSEESSLKSRSLVKRKASRDVWDSVTWDLEEDCFPVRDYSTYHAISQSDNFNHAQEENINQHRETADDRGLYGDGELRNNNDGFFEIEDFNQTFTIMDTGVQNDVQEQTSQERDSDLQNLCSEVVTDGPNEDTSSLATSSELSCVICWTEYSSSWGVLPCGHQFCYSCIQNWADHVASMRRTLGCPLCKASFLSIMKVDYVASSDQKIYLQSIPCPQSAANIFILPDGNIPISGEQPTELICCKCHWREPEDLLINSSLCQTRQIHSCCLDPPLFPWTCAPCKDLRMLYCHLR</sequence>
<feature type="domain" description="RING-type" evidence="8">
    <location>
        <begin position="362"/>
        <end position="407"/>
    </location>
</feature>
<dbReference type="SUPFAM" id="SSF52113">
    <property type="entry name" value="BRCT domain"/>
    <property type="match status" value="1"/>
</dbReference>
<dbReference type="Gene3D" id="3.40.50.10190">
    <property type="entry name" value="BRCT domain"/>
    <property type="match status" value="1"/>
</dbReference>
<dbReference type="InterPro" id="IPR036420">
    <property type="entry name" value="BRCT_dom_sf"/>
</dbReference>
<dbReference type="Gene3D" id="3.30.40.10">
    <property type="entry name" value="Zinc/RING finger domain, C3HC4 (zinc finger)"/>
    <property type="match status" value="1"/>
</dbReference>
<keyword evidence="4 7" id="KW-0863">Zinc-finger</keyword>
<reference evidence="10 11" key="1">
    <citation type="submission" date="2023-12" db="EMBL/GenBank/DDBJ databases">
        <title>A high-quality genome assembly for Dillenia turbinata (Dilleniales).</title>
        <authorList>
            <person name="Chanderbali A."/>
        </authorList>
    </citation>
    <scope>NUCLEOTIDE SEQUENCE [LARGE SCALE GENOMIC DNA]</scope>
    <source>
        <strain evidence="10">LSX21</strain>
        <tissue evidence="10">Leaf</tissue>
    </source>
</reference>
<keyword evidence="3" id="KW-0479">Metal-binding</keyword>
<dbReference type="SUPFAM" id="SSF57850">
    <property type="entry name" value="RING/U-box"/>
    <property type="match status" value="1"/>
</dbReference>
<keyword evidence="5" id="KW-0862">Zinc</keyword>
<dbReference type="SMART" id="SM00292">
    <property type="entry name" value="BRCT"/>
    <property type="match status" value="1"/>
</dbReference>
<dbReference type="AlphaFoldDB" id="A0AAN8UG93"/>
<dbReference type="Pfam" id="PF12738">
    <property type="entry name" value="PTCB-BRCT"/>
    <property type="match status" value="1"/>
</dbReference>
<comment type="caution">
    <text evidence="10">The sequence shown here is derived from an EMBL/GenBank/DDBJ whole genome shotgun (WGS) entry which is preliminary data.</text>
</comment>
<proteinExistence type="predicted"/>
<dbReference type="InterPro" id="IPR017907">
    <property type="entry name" value="Znf_RING_CS"/>
</dbReference>
<dbReference type="Proteomes" id="UP001370490">
    <property type="component" value="Unassembled WGS sequence"/>
</dbReference>
<evidence type="ECO:0000313" key="11">
    <source>
        <dbReference type="Proteomes" id="UP001370490"/>
    </source>
</evidence>
<dbReference type="PROSITE" id="PS00518">
    <property type="entry name" value="ZF_RING_1"/>
    <property type="match status" value="1"/>
</dbReference>
<protein>
    <recommendedName>
        <fullName evidence="6">RING-type E3 ubiquitin transferase BRCA1</fullName>
    </recommendedName>
</protein>
<evidence type="ECO:0000256" key="1">
    <source>
        <dbReference type="ARBA" id="ARBA00004286"/>
    </source>
</evidence>
<dbReference type="GO" id="GO:0008270">
    <property type="term" value="F:zinc ion binding"/>
    <property type="evidence" value="ECO:0007669"/>
    <property type="project" value="UniProtKB-KW"/>
</dbReference>
<evidence type="ECO:0000256" key="4">
    <source>
        <dbReference type="ARBA" id="ARBA00022771"/>
    </source>
</evidence>
<dbReference type="PANTHER" id="PTHR47776">
    <property type="entry name" value="F5A8.9 PROTEIN"/>
    <property type="match status" value="1"/>
</dbReference>
<name>A0AAN8UG93_9MAGN</name>
<evidence type="ECO:0000256" key="2">
    <source>
        <dbReference type="ARBA" id="ARBA00022454"/>
    </source>
</evidence>
<keyword evidence="11" id="KW-1185">Reference proteome</keyword>
<gene>
    <name evidence="10" type="ORF">RJ641_023050</name>
</gene>
<dbReference type="PROSITE" id="PS50089">
    <property type="entry name" value="ZF_RING_2"/>
    <property type="match status" value="1"/>
</dbReference>
<dbReference type="PANTHER" id="PTHR47776:SF2">
    <property type="entry name" value="RING-TYPE E3 UBIQUITIN TRANSFERASE BRCA1"/>
    <property type="match status" value="1"/>
</dbReference>